<gene>
    <name evidence="1" type="ORF">E4Q08_17880</name>
</gene>
<name>A0ABX1TF37_9PROT</name>
<accession>A0ABX1TF37</accession>
<dbReference type="NCBIfam" id="TIGR04256">
    <property type="entry name" value="GxxExxY"/>
    <property type="match status" value="1"/>
</dbReference>
<sequence length="141" mass="15826">MKELNDITGAIVHTALKIHRDLGPGLLESVYEIVLARALAERGFQVDRQKVIRFEYDGMVFEEGFRTDLLVESRVIVELKSVEKLAPVHSKQVLTYLRLMNLPVGLLIHFGASTLKEGLHRIVNSLPASSSPRLRVNQSLP</sequence>
<dbReference type="EMBL" id="SPMX01000059">
    <property type="protein sequence ID" value="NMQ06978.1"/>
    <property type="molecule type" value="Genomic_DNA"/>
</dbReference>
<proteinExistence type="predicted"/>
<evidence type="ECO:0000313" key="1">
    <source>
        <dbReference type="EMBL" id="NMQ06978.1"/>
    </source>
</evidence>
<evidence type="ECO:0000313" key="2">
    <source>
        <dbReference type="Proteomes" id="UP000886469"/>
    </source>
</evidence>
<protein>
    <submittedName>
        <fullName evidence="1">GxxExxY protein</fullName>
    </submittedName>
</protein>
<keyword evidence="2" id="KW-1185">Reference proteome</keyword>
<comment type="caution">
    <text evidence="1">The sequence shown here is derived from an EMBL/GenBank/DDBJ whole genome shotgun (WGS) entry which is preliminary data.</text>
</comment>
<reference evidence="1" key="1">
    <citation type="submission" date="2019-03" db="EMBL/GenBank/DDBJ databases">
        <title>Metabolic reconstructions from genomes of highly enriched 'Candidatus Accumulibacter' and 'Candidatus Competibacter' bioreactor populations.</title>
        <authorList>
            <person name="Annavajhala M.K."/>
            <person name="Welles L."/>
            <person name="Abbas B."/>
            <person name="Sorokin D."/>
            <person name="Park H."/>
            <person name="Van Loosdrecht M."/>
            <person name="Chandran K."/>
        </authorList>
    </citation>
    <scope>NUCLEOTIDE SEQUENCE</scope>
    <source>
        <strain evidence="1">SBR_L</strain>
    </source>
</reference>
<dbReference type="Proteomes" id="UP000886469">
    <property type="component" value="Unassembled WGS sequence"/>
</dbReference>
<dbReference type="Pfam" id="PF13366">
    <property type="entry name" value="PDDEXK_3"/>
    <property type="match status" value="1"/>
</dbReference>
<dbReference type="RefSeq" id="WP_169071371.1">
    <property type="nucleotide sequence ID" value="NZ_JAZKUC010000001.1"/>
</dbReference>
<organism evidence="1 2">
    <name type="scientific">Candidatus Accumulibacter contiguus</name>
    <dbReference type="NCBI Taxonomy" id="2954381"/>
    <lineage>
        <taxon>Bacteria</taxon>
        <taxon>Pseudomonadati</taxon>
        <taxon>Pseudomonadota</taxon>
        <taxon>Betaproteobacteria</taxon>
        <taxon>Candidatus Accumulibacter</taxon>
    </lineage>
</organism>
<dbReference type="InterPro" id="IPR026350">
    <property type="entry name" value="GxxExxY"/>
</dbReference>